<dbReference type="GO" id="GO:0005509">
    <property type="term" value="F:calcium ion binding"/>
    <property type="evidence" value="ECO:0007669"/>
    <property type="project" value="InterPro"/>
</dbReference>
<dbReference type="PROSITE" id="PS50222">
    <property type="entry name" value="EF_HAND_2"/>
    <property type="match status" value="3"/>
</dbReference>
<sequence length="390" mass="42573">MTPDDFARSITNYKGRPGEDLGSKNFKYNFQARYLAPKREQMDEYVALLQEVLADRRVTKEECARLVAARESLSIDAPSHLEALRRLDVTPGAFEALLEGCGASHRSAFFKLVDLDGDGLISYEEYMLFHTLLAIPPRRLALVFHMFDADGSGTVEAAEFDAFMQVLRHETRAGRLETPGARPPAHELSAYRSLFRGRPALSLPDFLAFARALREAVLELQFASWDADASGTLDGAEFGKFLASCVSADRSLRAALRARADAPAVRALTRPIALADFVAFHGLLESLDALEVAMAVAGTEEGVTLAEFVRATSAAMGGHMHGGEEGAGVSAAVAEALFAMFDSDGNGRLNRDEFIAVMRREKEAFDPPREIGVVDFLRGVAACARKELPW</sequence>
<evidence type="ECO:0000313" key="15">
    <source>
        <dbReference type="EMBL" id="KAG5192953.1"/>
    </source>
</evidence>
<keyword evidence="11" id="KW-0496">Mitochondrion</keyword>
<dbReference type="Pfam" id="PF00036">
    <property type="entry name" value="EF-hand_1"/>
    <property type="match status" value="1"/>
</dbReference>
<evidence type="ECO:0000256" key="10">
    <source>
        <dbReference type="ARBA" id="ARBA00023065"/>
    </source>
</evidence>
<evidence type="ECO:0000256" key="8">
    <source>
        <dbReference type="ARBA" id="ARBA00022837"/>
    </source>
</evidence>
<reference evidence="15" key="1">
    <citation type="submission" date="2021-02" db="EMBL/GenBank/DDBJ databases">
        <title>First Annotated Genome of the Yellow-green Alga Tribonema minus.</title>
        <authorList>
            <person name="Mahan K.M."/>
        </authorList>
    </citation>
    <scope>NUCLEOTIDE SEQUENCE</scope>
    <source>
        <strain evidence="15">UTEX B ZZ1240</strain>
    </source>
</reference>
<name>A0A836CPN4_9STRA</name>
<gene>
    <name evidence="15" type="ORF">JKP88DRAFT_268910</name>
</gene>
<dbReference type="PANTHER" id="PTHR12294:SF1">
    <property type="entry name" value="CALCIUM UPTAKE PROTEIN 1, MITOCHONDRIAL"/>
    <property type="match status" value="1"/>
</dbReference>
<proteinExistence type="inferred from homology"/>
<evidence type="ECO:0000256" key="13">
    <source>
        <dbReference type="ARBA" id="ARBA00038333"/>
    </source>
</evidence>
<keyword evidence="6" id="KW-0677">Repeat</keyword>
<dbReference type="SMART" id="SM00054">
    <property type="entry name" value="EFh"/>
    <property type="match status" value="4"/>
</dbReference>
<evidence type="ECO:0000256" key="9">
    <source>
        <dbReference type="ARBA" id="ARBA00022946"/>
    </source>
</evidence>
<feature type="domain" description="EF-hand" evidence="14">
    <location>
        <begin position="213"/>
        <end position="248"/>
    </location>
</feature>
<evidence type="ECO:0000313" key="16">
    <source>
        <dbReference type="Proteomes" id="UP000664859"/>
    </source>
</evidence>
<dbReference type="GO" id="GO:0036444">
    <property type="term" value="P:calcium import into the mitochondrion"/>
    <property type="evidence" value="ECO:0007669"/>
    <property type="project" value="TreeGrafter"/>
</dbReference>
<dbReference type="SUPFAM" id="SSF47473">
    <property type="entry name" value="EF-hand"/>
    <property type="match status" value="1"/>
</dbReference>
<dbReference type="Pfam" id="PF13202">
    <property type="entry name" value="EF-hand_5"/>
    <property type="match status" value="2"/>
</dbReference>
<keyword evidence="7" id="KW-0999">Mitochondrion inner membrane</keyword>
<feature type="domain" description="EF-hand" evidence="14">
    <location>
        <begin position="329"/>
        <end position="364"/>
    </location>
</feature>
<keyword evidence="8" id="KW-0106">Calcium</keyword>
<evidence type="ECO:0000259" key="14">
    <source>
        <dbReference type="PROSITE" id="PS50222"/>
    </source>
</evidence>
<comment type="similarity">
    <text evidence="13">Belongs to the MICU1 family. MICU1 subfamily.</text>
</comment>
<keyword evidence="4" id="KW-0109">Calcium transport</keyword>
<evidence type="ECO:0000256" key="6">
    <source>
        <dbReference type="ARBA" id="ARBA00022737"/>
    </source>
</evidence>
<evidence type="ECO:0000256" key="7">
    <source>
        <dbReference type="ARBA" id="ARBA00022792"/>
    </source>
</evidence>
<evidence type="ECO:0000256" key="4">
    <source>
        <dbReference type="ARBA" id="ARBA00022568"/>
    </source>
</evidence>
<keyword evidence="12" id="KW-0472">Membrane</keyword>
<keyword evidence="10" id="KW-0406">Ion transport</keyword>
<dbReference type="GO" id="GO:0051560">
    <property type="term" value="P:mitochondrial calcium ion homeostasis"/>
    <property type="evidence" value="ECO:0007669"/>
    <property type="project" value="TreeGrafter"/>
</dbReference>
<comment type="caution">
    <text evidence="15">The sequence shown here is derived from an EMBL/GenBank/DDBJ whole genome shotgun (WGS) entry which is preliminary data.</text>
</comment>
<evidence type="ECO:0000256" key="5">
    <source>
        <dbReference type="ARBA" id="ARBA00022723"/>
    </source>
</evidence>
<accession>A0A836CPN4</accession>
<evidence type="ECO:0000256" key="12">
    <source>
        <dbReference type="ARBA" id="ARBA00023136"/>
    </source>
</evidence>
<dbReference type="PROSITE" id="PS00018">
    <property type="entry name" value="EF_HAND_1"/>
    <property type="match status" value="3"/>
</dbReference>
<dbReference type="InterPro" id="IPR011992">
    <property type="entry name" value="EF-hand-dom_pair"/>
</dbReference>
<evidence type="ECO:0000256" key="1">
    <source>
        <dbReference type="ARBA" id="ARBA00004273"/>
    </source>
</evidence>
<dbReference type="AlphaFoldDB" id="A0A836CPN4"/>
<evidence type="ECO:0000256" key="3">
    <source>
        <dbReference type="ARBA" id="ARBA00022448"/>
    </source>
</evidence>
<dbReference type="InterPro" id="IPR039800">
    <property type="entry name" value="MICU1/2/3"/>
</dbReference>
<keyword evidence="9" id="KW-0809">Transit peptide</keyword>
<dbReference type="EMBL" id="JAFCMP010000001">
    <property type="protein sequence ID" value="KAG5192953.1"/>
    <property type="molecule type" value="Genomic_DNA"/>
</dbReference>
<dbReference type="PANTHER" id="PTHR12294">
    <property type="entry name" value="EF HAND DOMAIN FAMILY A1,A2-RELATED"/>
    <property type="match status" value="1"/>
</dbReference>
<dbReference type="CDD" id="cd00051">
    <property type="entry name" value="EFh"/>
    <property type="match status" value="1"/>
</dbReference>
<dbReference type="Proteomes" id="UP000664859">
    <property type="component" value="Unassembled WGS sequence"/>
</dbReference>
<keyword evidence="5" id="KW-0479">Metal-binding</keyword>
<dbReference type="GO" id="GO:1990246">
    <property type="term" value="C:uniplex complex"/>
    <property type="evidence" value="ECO:0007669"/>
    <property type="project" value="TreeGrafter"/>
</dbReference>
<comment type="subcellular location">
    <subcellularLocation>
        <location evidence="1">Mitochondrion inner membrane</location>
    </subcellularLocation>
    <subcellularLocation>
        <location evidence="2">Mitochondrion intermembrane space</location>
    </subcellularLocation>
</comment>
<evidence type="ECO:0000256" key="2">
    <source>
        <dbReference type="ARBA" id="ARBA00004569"/>
    </source>
</evidence>
<keyword evidence="3" id="KW-0813">Transport</keyword>
<keyword evidence="16" id="KW-1185">Reference proteome</keyword>
<evidence type="ECO:0000256" key="11">
    <source>
        <dbReference type="ARBA" id="ARBA00023128"/>
    </source>
</evidence>
<dbReference type="InterPro" id="IPR018247">
    <property type="entry name" value="EF_Hand_1_Ca_BS"/>
</dbReference>
<dbReference type="InterPro" id="IPR002048">
    <property type="entry name" value="EF_hand_dom"/>
</dbReference>
<dbReference type="OrthoDB" id="191686at2759"/>
<protein>
    <recommendedName>
        <fullName evidence="14">EF-hand domain-containing protein</fullName>
    </recommendedName>
</protein>
<organism evidence="15 16">
    <name type="scientific">Tribonema minus</name>
    <dbReference type="NCBI Taxonomy" id="303371"/>
    <lineage>
        <taxon>Eukaryota</taxon>
        <taxon>Sar</taxon>
        <taxon>Stramenopiles</taxon>
        <taxon>Ochrophyta</taxon>
        <taxon>PX clade</taxon>
        <taxon>Xanthophyceae</taxon>
        <taxon>Tribonematales</taxon>
        <taxon>Tribonemataceae</taxon>
        <taxon>Tribonema</taxon>
    </lineage>
</organism>
<feature type="domain" description="EF-hand" evidence="14">
    <location>
        <begin position="135"/>
        <end position="170"/>
    </location>
</feature>
<dbReference type="GO" id="GO:0005758">
    <property type="term" value="C:mitochondrial intermembrane space"/>
    <property type="evidence" value="ECO:0007669"/>
    <property type="project" value="UniProtKB-SubCell"/>
</dbReference>
<dbReference type="Gene3D" id="1.10.238.10">
    <property type="entry name" value="EF-hand"/>
    <property type="match status" value="2"/>
</dbReference>